<dbReference type="Proteomes" id="UP000244893">
    <property type="component" value="Unassembled WGS sequence"/>
</dbReference>
<evidence type="ECO:0000256" key="5">
    <source>
        <dbReference type="ARBA" id="ARBA00023136"/>
    </source>
</evidence>
<proteinExistence type="predicted"/>
<organism evidence="8 9">
    <name type="scientific">Amnibacterium flavum</name>
    <dbReference type="NCBI Taxonomy" id="2173173"/>
    <lineage>
        <taxon>Bacteria</taxon>
        <taxon>Bacillati</taxon>
        <taxon>Actinomycetota</taxon>
        <taxon>Actinomycetes</taxon>
        <taxon>Micrococcales</taxon>
        <taxon>Microbacteriaceae</taxon>
        <taxon>Amnibacterium</taxon>
    </lineage>
</organism>
<dbReference type="RefSeq" id="WP_116757366.1">
    <property type="nucleotide sequence ID" value="NZ_JBHUEX010000001.1"/>
</dbReference>
<dbReference type="PANTHER" id="PTHR35007">
    <property type="entry name" value="INTEGRAL MEMBRANE PROTEIN-RELATED"/>
    <property type="match status" value="1"/>
</dbReference>
<feature type="transmembrane region" description="Helical" evidence="6">
    <location>
        <begin position="281"/>
        <end position="307"/>
    </location>
</feature>
<feature type="transmembrane region" description="Helical" evidence="6">
    <location>
        <begin position="110"/>
        <end position="130"/>
    </location>
</feature>
<protein>
    <submittedName>
        <fullName evidence="8">Pilus assembly protein</fullName>
    </submittedName>
</protein>
<keyword evidence="9" id="KW-1185">Reference proteome</keyword>
<evidence type="ECO:0000256" key="4">
    <source>
        <dbReference type="ARBA" id="ARBA00022989"/>
    </source>
</evidence>
<dbReference type="OrthoDB" id="5185234at2"/>
<feature type="transmembrane region" description="Helical" evidence="6">
    <location>
        <begin position="136"/>
        <end position="156"/>
    </location>
</feature>
<gene>
    <name evidence="8" type="ORF">DDQ50_08665</name>
</gene>
<evidence type="ECO:0000256" key="6">
    <source>
        <dbReference type="SAM" id="Phobius"/>
    </source>
</evidence>
<accession>A0A2V1HQP2</accession>
<dbReference type="GO" id="GO:0005886">
    <property type="term" value="C:plasma membrane"/>
    <property type="evidence" value="ECO:0007669"/>
    <property type="project" value="UniProtKB-SubCell"/>
</dbReference>
<dbReference type="PANTHER" id="PTHR35007:SF2">
    <property type="entry name" value="PILUS ASSEMBLE PROTEIN"/>
    <property type="match status" value="1"/>
</dbReference>
<keyword evidence="5 6" id="KW-0472">Membrane</keyword>
<evidence type="ECO:0000256" key="1">
    <source>
        <dbReference type="ARBA" id="ARBA00004651"/>
    </source>
</evidence>
<evidence type="ECO:0000313" key="9">
    <source>
        <dbReference type="Proteomes" id="UP000244893"/>
    </source>
</evidence>
<evidence type="ECO:0000256" key="2">
    <source>
        <dbReference type="ARBA" id="ARBA00022475"/>
    </source>
</evidence>
<dbReference type="AlphaFoldDB" id="A0A2V1HQP2"/>
<dbReference type="InterPro" id="IPR018076">
    <property type="entry name" value="T2SS_GspF_dom"/>
</dbReference>
<dbReference type="Pfam" id="PF00482">
    <property type="entry name" value="T2SSF"/>
    <property type="match status" value="1"/>
</dbReference>
<keyword evidence="4 6" id="KW-1133">Transmembrane helix</keyword>
<keyword evidence="3 6" id="KW-0812">Transmembrane</keyword>
<evidence type="ECO:0000256" key="3">
    <source>
        <dbReference type="ARBA" id="ARBA00022692"/>
    </source>
</evidence>
<comment type="subcellular location">
    <subcellularLocation>
        <location evidence="1">Cell membrane</location>
        <topology evidence="1">Multi-pass membrane protein</topology>
    </subcellularLocation>
</comment>
<name>A0A2V1HQP2_9MICO</name>
<feature type="transmembrane region" description="Helical" evidence="6">
    <location>
        <begin position="6"/>
        <end position="24"/>
    </location>
</feature>
<comment type="caution">
    <text evidence="8">The sequence shown here is derived from an EMBL/GenBank/DDBJ whole genome shotgun (WGS) entry which is preliminary data.</text>
</comment>
<dbReference type="EMBL" id="QEOP01000002">
    <property type="protein sequence ID" value="PVZ94855.1"/>
    <property type="molecule type" value="Genomic_DNA"/>
</dbReference>
<reference evidence="8 9" key="1">
    <citation type="submission" date="2018-05" db="EMBL/GenBank/DDBJ databases">
        <title>Amnibacterium sp. M8JJ-5, whole genome shotgun sequence.</title>
        <authorList>
            <person name="Tuo L."/>
        </authorList>
    </citation>
    <scope>NUCLEOTIDE SEQUENCE [LARGE SCALE GENOMIC DNA]</scope>
    <source>
        <strain evidence="8 9">M8JJ-5</strain>
    </source>
</reference>
<evidence type="ECO:0000259" key="7">
    <source>
        <dbReference type="Pfam" id="PF00482"/>
    </source>
</evidence>
<sequence>MSSVHLGWAILLGTSLGIGIWILVGRLPAFARPRLAARLAPQLVDLSDEARRIVDRSTADPGALIGFLAPLAHRGRAAIESVLGGRDTIALRLRCARSLSSVEHYRGQQLLAIVIGAAIGAAASVMVLAAGATSPVVLVMPVTGAVGGLVLRDQLLARSANRRSLRISQELPTVLEFMTLSLAAGEGIHDALRRVGSIGTGELASEFRGVTAEVATGVPLAASLDRLSRELRIPPLSRALDQLVAALDRGAPLAEVLRAQAQDCREQSRRDLLELAGRKEVVMLVPLVFLILPFTVALAVFPGLVVLQTGF</sequence>
<feature type="domain" description="Type II secretion system protein GspF" evidence="7">
    <location>
        <begin position="175"/>
        <end position="299"/>
    </location>
</feature>
<evidence type="ECO:0000313" key="8">
    <source>
        <dbReference type="EMBL" id="PVZ94855.1"/>
    </source>
</evidence>
<keyword evidence="2" id="KW-1003">Cell membrane</keyword>